<dbReference type="Gene3D" id="3.30.530.20">
    <property type="match status" value="1"/>
</dbReference>
<gene>
    <name evidence="2" type="ORF">ACFPN2_11975</name>
</gene>
<evidence type="ECO:0000313" key="2">
    <source>
        <dbReference type="EMBL" id="MFC4309800.1"/>
    </source>
</evidence>
<evidence type="ECO:0000256" key="1">
    <source>
        <dbReference type="SAM" id="SignalP"/>
    </source>
</evidence>
<dbReference type="Pfam" id="PF10604">
    <property type="entry name" value="Polyketide_cyc2"/>
    <property type="match status" value="1"/>
</dbReference>
<evidence type="ECO:0000313" key="3">
    <source>
        <dbReference type="Proteomes" id="UP001595904"/>
    </source>
</evidence>
<proteinExistence type="predicted"/>
<feature type="chain" id="PRO_5046949611" evidence="1">
    <location>
        <begin position="27"/>
        <end position="198"/>
    </location>
</feature>
<dbReference type="SUPFAM" id="SSF55961">
    <property type="entry name" value="Bet v1-like"/>
    <property type="match status" value="1"/>
</dbReference>
<dbReference type="RefSeq" id="WP_380596833.1">
    <property type="nucleotide sequence ID" value="NZ_JBHSDU010000003.1"/>
</dbReference>
<dbReference type="Proteomes" id="UP001595904">
    <property type="component" value="Unassembled WGS sequence"/>
</dbReference>
<dbReference type="InterPro" id="IPR019587">
    <property type="entry name" value="Polyketide_cyclase/dehydratase"/>
</dbReference>
<keyword evidence="3" id="KW-1185">Reference proteome</keyword>
<accession>A0ABV8SR23</accession>
<feature type="signal peptide" evidence="1">
    <location>
        <begin position="1"/>
        <end position="26"/>
    </location>
</feature>
<comment type="caution">
    <text evidence="2">The sequence shown here is derived from an EMBL/GenBank/DDBJ whole genome shotgun (WGS) entry which is preliminary data.</text>
</comment>
<name>A0ABV8SR23_9GAMM</name>
<protein>
    <submittedName>
        <fullName evidence="2">SRPBCC family protein</fullName>
    </submittedName>
</protein>
<dbReference type="InterPro" id="IPR023393">
    <property type="entry name" value="START-like_dom_sf"/>
</dbReference>
<organism evidence="2 3">
    <name type="scientific">Steroidobacter flavus</name>
    <dbReference type="NCBI Taxonomy" id="1842136"/>
    <lineage>
        <taxon>Bacteria</taxon>
        <taxon>Pseudomonadati</taxon>
        <taxon>Pseudomonadota</taxon>
        <taxon>Gammaproteobacteria</taxon>
        <taxon>Steroidobacterales</taxon>
        <taxon>Steroidobacteraceae</taxon>
        <taxon>Steroidobacter</taxon>
    </lineage>
</organism>
<keyword evidence="1" id="KW-0732">Signal</keyword>
<sequence>MAALKSDWSRTLLAATALLAAPVAGAFNIEHSEARYVDKHFRYELVVTLDAPIERVDEVLRDYAGYPSLNQRILSSKVLDRPEPGVVTLETTVEVCFGWFCRNVTRVERVQESKNGLLAVADPERSDVKFSETRSELTPGLHGATRVRYETNVVPHFWVPPVGGRRMLLRKLETETRDLFMNVELKAKQPEPTSPTGP</sequence>
<reference evidence="3" key="1">
    <citation type="journal article" date="2019" name="Int. J. Syst. Evol. Microbiol.">
        <title>The Global Catalogue of Microorganisms (GCM) 10K type strain sequencing project: providing services to taxonomists for standard genome sequencing and annotation.</title>
        <authorList>
            <consortium name="The Broad Institute Genomics Platform"/>
            <consortium name="The Broad Institute Genome Sequencing Center for Infectious Disease"/>
            <person name="Wu L."/>
            <person name="Ma J."/>
        </authorList>
    </citation>
    <scope>NUCLEOTIDE SEQUENCE [LARGE SCALE GENOMIC DNA]</scope>
    <source>
        <strain evidence="3">CGMCC 1.10759</strain>
    </source>
</reference>
<dbReference type="EMBL" id="JBHSDU010000003">
    <property type="protein sequence ID" value="MFC4309800.1"/>
    <property type="molecule type" value="Genomic_DNA"/>
</dbReference>